<evidence type="ECO:0000256" key="1">
    <source>
        <dbReference type="SAM" id="MobiDB-lite"/>
    </source>
</evidence>
<evidence type="ECO:0000313" key="3">
    <source>
        <dbReference type="Proteomes" id="UP000289738"/>
    </source>
</evidence>
<feature type="region of interest" description="Disordered" evidence="1">
    <location>
        <begin position="146"/>
        <end position="175"/>
    </location>
</feature>
<dbReference type="AlphaFoldDB" id="A0A445ERD1"/>
<proteinExistence type="predicted"/>
<sequence length="252" mass="28036">MENTLTSLISLTSKLQDLISRMDQPSTSNIQPSSFSAPPPFVQEYPYPSIQEQHDSNDAIDPEQERRDCLRDIMDWLYARILQEKQEEAQNVESRKSSVGLGYACQWTKIFKWLGIDLSEEKSIVLSNVAKIDDSILRKMGRDLDVQEPQAQGQPSDPEVQAQSQESPAPPPPSLSIGAELAAFEVITNTSSLRKKKEKKLDGRCFCGLEVALMESGTCMRLRSGKIIHMADELSNVNGGSSTNDNITVSMQ</sequence>
<protein>
    <submittedName>
        <fullName evidence="2">Uncharacterized protein</fullName>
    </submittedName>
</protein>
<comment type="caution">
    <text evidence="2">The sequence shown here is derived from an EMBL/GenBank/DDBJ whole genome shotgun (WGS) entry which is preliminary data.</text>
</comment>
<evidence type="ECO:0000313" key="2">
    <source>
        <dbReference type="EMBL" id="RYR77863.1"/>
    </source>
</evidence>
<name>A0A445ERD1_ARAHY</name>
<organism evidence="2 3">
    <name type="scientific">Arachis hypogaea</name>
    <name type="common">Peanut</name>
    <dbReference type="NCBI Taxonomy" id="3818"/>
    <lineage>
        <taxon>Eukaryota</taxon>
        <taxon>Viridiplantae</taxon>
        <taxon>Streptophyta</taxon>
        <taxon>Embryophyta</taxon>
        <taxon>Tracheophyta</taxon>
        <taxon>Spermatophyta</taxon>
        <taxon>Magnoliopsida</taxon>
        <taxon>eudicotyledons</taxon>
        <taxon>Gunneridae</taxon>
        <taxon>Pentapetalae</taxon>
        <taxon>rosids</taxon>
        <taxon>fabids</taxon>
        <taxon>Fabales</taxon>
        <taxon>Fabaceae</taxon>
        <taxon>Papilionoideae</taxon>
        <taxon>50 kb inversion clade</taxon>
        <taxon>dalbergioids sensu lato</taxon>
        <taxon>Dalbergieae</taxon>
        <taxon>Pterocarpus clade</taxon>
        <taxon>Arachis</taxon>
    </lineage>
</organism>
<accession>A0A445ERD1</accession>
<dbReference type="EMBL" id="SDMP01000001">
    <property type="protein sequence ID" value="RYR77863.1"/>
    <property type="molecule type" value="Genomic_DNA"/>
</dbReference>
<keyword evidence="3" id="KW-1185">Reference proteome</keyword>
<reference evidence="2 3" key="1">
    <citation type="submission" date="2019-01" db="EMBL/GenBank/DDBJ databases">
        <title>Sequencing of cultivated peanut Arachis hypogaea provides insights into genome evolution and oil improvement.</title>
        <authorList>
            <person name="Chen X."/>
        </authorList>
    </citation>
    <scope>NUCLEOTIDE SEQUENCE [LARGE SCALE GENOMIC DNA]</scope>
    <source>
        <strain evidence="3">cv. Fuhuasheng</strain>
        <tissue evidence="2">Leaves</tissue>
    </source>
</reference>
<gene>
    <name evidence="2" type="ORF">Ahy_A01g002523</name>
</gene>
<dbReference type="Proteomes" id="UP000289738">
    <property type="component" value="Chromosome A01"/>
</dbReference>